<dbReference type="Proteomes" id="UP000286773">
    <property type="component" value="Unassembled WGS sequence"/>
</dbReference>
<dbReference type="OrthoDB" id="9802028at2"/>
<dbReference type="SUPFAM" id="SSF51905">
    <property type="entry name" value="FAD/NAD(P)-binding domain"/>
    <property type="match status" value="1"/>
</dbReference>
<dbReference type="PANTHER" id="PTHR43429">
    <property type="entry name" value="PYRIDINE NUCLEOTIDE-DISULFIDE OXIDOREDUCTASE DOMAIN-CONTAINING"/>
    <property type="match status" value="1"/>
</dbReference>
<evidence type="ECO:0000259" key="12">
    <source>
        <dbReference type="Pfam" id="PF02852"/>
    </source>
</evidence>
<dbReference type="InterPro" id="IPR016156">
    <property type="entry name" value="FAD/NAD-linked_Rdtase_dimer_sf"/>
</dbReference>
<dbReference type="InterPro" id="IPR036188">
    <property type="entry name" value="FAD/NAD-bd_sf"/>
</dbReference>
<evidence type="ECO:0000256" key="1">
    <source>
        <dbReference type="ARBA" id="ARBA00001974"/>
    </source>
</evidence>
<comment type="cofactor">
    <cofactor evidence="1">
        <name>FAD</name>
        <dbReference type="ChEBI" id="CHEBI:57692"/>
    </cofactor>
</comment>
<evidence type="ECO:0000256" key="4">
    <source>
        <dbReference type="ARBA" id="ARBA00022827"/>
    </source>
</evidence>
<proteinExistence type="inferred from homology"/>
<keyword evidence="3" id="KW-0285">Flavoprotein</keyword>
<comment type="similarity">
    <text evidence="2">Belongs to the class-III pyridine nucleotide-disulfide oxidoreductase family.</text>
</comment>
<evidence type="ECO:0000313" key="14">
    <source>
        <dbReference type="EMBL" id="RSU14695.1"/>
    </source>
</evidence>
<name>A0A430B2X8_9ENTE</name>
<evidence type="ECO:0000256" key="2">
    <source>
        <dbReference type="ARBA" id="ARBA00009130"/>
    </source>
</evidence>
<dbReference type="EMBL" id="NGKC01000001">
    <property type="protein sequence ID" value="RSU14695.1"/>
    <property type="molecule type" value="Genomic_DNA"/>
</dbReference>
<comment type="caution">
    <text evidence="14">The sequence shown here is derived from an EMBL/GenBank/DDBJ whole genome shotgun (WGS) entry which is preliminary data.</text>
</comment>
<dbReference type="InterPro" id="IPR023753">
    <property type="entry name" value="FAD/NAD-binding_dom"/>
</dbReference>
<protein>
    <recommendedName>
        <fullName evidence="10">NADH oxidase</fullName>
        <ecNumber evidence="9">1.6.3.4</ecNumber>
    </recommendedName>
</protein>
<evidence type="ECO:0000256" key="8">
    <source>
        <dbReference type="ARBA" id="ARBA00023284"/>
    </source>
</evidence>
<gene>
    <name evidence="14" type="ORF">CBF27_01585</name>
</gene>
<comment type="catalytic activity">
    <reaction evidence="11">
        <text>2 NADH + O2 + 2 H(+) = 2 NAD(+) + 2 H2O</text>
        <dbReference type="Rhea" id="RHEA:37799"/>
        <dbReference type="ChEBI" id="CHEBI:15377"/>
        <dbReference type="ChEBI" id="CHEBI:15378"/>
        <dbReference type="ChEBI" id="CHEBI:15379"/>
        <dbReference type="ChEBI" id="CHEBI:57540"/>
        <dbReference type="ChEBI" id="CHEBI:57945"/>
        <dbReference type="EC" id="1.6.3.4"/>
    </reaction>
</comment>
<keyword evidence="15" id="KW-1185">Reference proteome</keyword>
<accession>A0A430B2X8</accession>
<dbReference type="InterPro" id="IPR050260">
    <property type="entry name" value="FAD-bd_OxRdtase"/>
</dbReference>
<dbReference type="AlphaFoldDB" id="A0A430B2X8"/>
<evidence type="ECO:0000256" key="9">
    <source>
        <dbReference type="ARBA" id="ARBA00039092"/>
    </source>
</evidence>
<keyword evidence="4" id="KW-0274">FAD</keyword>
<evidence type="ECO:0000256" key="10">
    <source>
        <dbReference type="ARBA" id="ARBA00039201"/>
    </source>
</evidence>
<keyword evidence="6" id="KW-0520">NAD</keyword>
<evidence type="ECO:0000259" key="13">
    <source>
        <dbReference type="Pfam" id="PF07992"/>
    </source>
</evidence>
<dbReference type="Pfam" id="PF02852">
    <property type="entry name" value="Pyr_redox_dim"/>
    <property type="match status" value="1"/>
</dbReference>
<feature type="domain" description="FAD/NAD(P)-binding" evidence="13">
    <location>
        <begin position="2"/>
        <end position="305"/>
    </location>
</feature>
<dbReference type="PRINTS" id="PR00411">
    <property type="entry name" value="PNDRDTASEI"/>
</dbReference>
<reference evidence="14 15" key="1">
    <citation type="submission" date="2017-05" db="EMBL/GenBank/DDBJ databases">
        <title>Vagococcus spp. assemblies.</title>
        <authorList>
            <person name="Gulvik C.A."/>
        </authorList>
    </citation>
    <scope>NUCLEOTIDE SEQUENCE [LARGE SCALE GENOMIC DNA]</scope>
    <source>
        <strain evidence="14 15">LMG 24798</strain>
    </source>
</reference>
<dbReference type="NCBIfam" id="NF046103">
    <property type="entry name" value="NOXase_Strep"/>
    <property type="match status" value="1"/>
</dbReference>
<evidence type="ECO:0000256" key="7">
    <source>
        <dbReference type="ARBA" id="ARBA00023097"/>
    </source>
</evidence>
<evidence type="ECO:0000256" key="3">
    <source>
        <dbReference type="ARBA" id="ARBA00022630"/>
    </source>
</evidence>
<evidence type="ECO:0000256" key="11">
    <source>
        <dbReference type="ARBA" id="ARBA00047360"/>
    </source>
</evidence>
<evidence type="ECO:0000313" key="15">
    <source>
        <dbReference type="Proteomes" id="UP000286773"/>
    </source>
</evidence>
<dbReference type="EC" id="1.6.3.4" evidence="9"/>
<keyword evidence="5" id="KW-0560">Oxidoreductase</keyword>
<evidence type="ECO:0000256" key="6">
    <source>
        <dbReference type="ARBA" id="ARBA00023027"/>
    </source>
</evidence>
<dbReference type="InterPro" id="IPR058076">
    <property type="entry name" value="NOXase"/>
</dbReference>
<dbReference type="Gene3D" id="3.50.50.60">
    <property type="entry name" value="FAD/NAD(P)-binding domain"/>
    <property type="match status" value="2"/>
</dbReference>
<keyword evidence="8" id="KW-0676">Redox-active center</keyword>
<dbReference type="RefSeq" id="WP_126811699.1">
    <property type="nucleotide sequence ID" value="NZ_NGKC01000001.1"/>
</dbReference>
<dbReference type="PRINTS" id="PR00368">
    <property type="entry name" value="FADPNR"/>
</dbReference>
<evidence type="ECO:0000256" key="5">
    <source>
        <dbReference type="ARBA" id="ARBA00023002"/>
    </source>
</evidence>
<dbReference type="GO" id="GO:0016491">
    <property type="term" value="F:oxidoreductase activity"/>
    <property type="evidence" value="ECO:0007669"/>
    <property type="project" value="UniProtKB-KW"/>
</dbReference>
<sequence length="442" mass="48736">MKTVIIGTNHAGIAAANTLLDTYPDQEVVMIDKNTNLSYLGCGTALWVGRQIDSYENLFYTNKEAFAEKGARISLETTVTHVDFDKKIVYCEKNDGETFEESYDKLILATGSVPISPNLPGKDLKGVNFLKLFQDGQEVDRQMSDPNVKNVAVIGAGYIGVEIAEAAKRRGKEVKLFDAEPTSLASYYDDWFTKGMDANLEKHGIELHYEELATAYKGTDHVDTLVTDKGEYPVDLVINAIGFRPNNELGKEHLELFANGAYQVDRHQQTSDPDVYAIGDCAIVYSNALQAEAYIALATNAVRSGIVAAHNIGGTPLESIGVQGSNGISIFGYNMVSTGLSVKMAEKNGLKVSYTDFEDLQRPGFMKENAKVKIRIVYETESRRVVGAQLASEEDISMGIHMFSLAIEEKVTIDKLKLLDIFFLPHFNQPYNYITMAALSAE</sequence>
<organism evidence="14 15">
    <name type="scientific">Vagococcus acidifermentans</name>
    <dbReference type="NCBI Taxonomy" id="564710"/>
    <lineage>
        <taxon>Bacteria</taxon>
        <taxon>Bacillati</taxon>
        <taxon>Bacillota</taxon>
        <taxon>Bacilli</taxon>
        <taxon>Lactobacillales</taxon>
        <taxon>Enterococcaceae</taxon>
        <taxon>Vagococcus</taxon>
    </lineage>
</organism>
<dbReference type="SUPFAM" id="SSF55424">
    <property type="entry name" value="FAD/NAD-linked reductases, dimerisation (C-terminal) domain"/>
    <property type="match status" value="1"/>
</dbReference>
<dbReference type="PANTHER" id="PTHR43429:SF1">
    <property type="entry name" value="NAD(P)H SULFUR OXIDOREDUCTASE (COA-DEPENDENT)"/>
    <property type="match status" value="1"/>
</dbReference>
<feature type="domain" description="Pyridine nucleotide-disulphide oxidoreductase dimerisation" evidence="12">
    <location>
        <begin position="332"/>
        <end position="428"/>
    </location>
</feature>
<dbReference type="Gene3D" id="3.30.390.30">
    <property type="match status" value="1"/>
</dbReference>
<keyword evidence="7" id="KW-0558">Oxidation</keyword>
<dbReference type="Pfam" id="PF07992">
    <property type="entry name" value="Pyr_redox_2"/>
    <property type="match status" value="1"/>
</dbReference>
<dbReference type="InterPro" id="IPR004099">
    <property type="entry name" value="Pyr_nucl-diS_OxRdtase_dimer"/>
</dbReference>